<protein>
    <submittedName>
        <fullName evidence="3">Intracellular growth locus iglB</fullName>
    </submittedName>
</protein>
<evidence type="ECO:0000313" key="4">
    <source>
        <dbReference type="Proteomes" id="UP000075635"/>
    </source>
</evidence>
<proteinExistence type="predicted"/>
<evidence type="ECO:0000259" key="2">
    <source>
        <dbReference type="Pfam" id="PF18945"/>
    </source>
</evidence>
<dbReference type="EMBL" id="JEMB01002027">
    <property type="protein sequence ID" value="KYF83922.1"/>
    <property type="molecule type" value="Genomic_DNA"/>
</dbReference>
<dbReference type="Pfam" id="PF18945">
    <property type="entry name" value="VipB_2"/>
    <property type="match status" value="1"/>
</dbReference>
<evidence type="ECO:0000259" key="1">
    <source>
        <dbReference type="Pfam" id="PF05943"/>
    </source>
</evidence>
<sequence length="495" mass="55481">MADQDLSMKTLLQSVRLSPDAPEVATPQPMIKDNLETIVEAVTDEERFLSSMAAVLYNMDVKEGIDKPKIQALVARIDEMVGDQINEVLHAPEFKAMESTWASIEDLVQHTNFRANIDINLLDVSKEELHDDLELNAADIAGSELFKKVYVAEYDQFGGLPYGALIGLYEFANTRKDILWLRTMGKIAAASHAPFISAASPMLFGCKTMAEVNQLRDIEGLFDTPRYAEWKKLRSADESVYIGLTMPRYLVRAPYNEITNPSEDMYFEEKIRGDNPDEYLWGSSAMLFARNLVRSFETSGWCQYLRGVKGGGLCDGLASYTFNVRGEEELRGPVETTMPDFREYELAKAGLIPVIHKKGTADAVFYSAQALKRPLAQKDPKDAENQQLAANLTYTFSISRIAHYLKCIMRDNIGSSADAAYITGQIDSWISQYVTTVVNPDDLTLRYYPFKAYSLDVASVPGKIGWYKCNLSILPHIQFEGLDVDLRVDARLGKG</sequence>
<dbReference type="Pfam" id="PF05943">
    <property type="entry name" value="VipB"/>
    <property type="match status" value="1"/>
</dbReference>
<dbReference type="InterPro" id="IPR044032">
    <property type="entry name" value="TssC1_C"/>
</dbReference>
<dbReference type="InterPro" id="IPR010269">
    <property type="entry name" value="T6SS_TssC-like"/>
</dbReference>
<dbReference type="PANTHER" id="PTHR35565">
    <property type="entry name" value="CYTOPLASMIC PROTEIN-RELATED"/>
    <property type="match status" value="1"/>
</dbReference>
<organism evidence="3 4">
    <name type="scientific">Sorangium cellulosum</name>
    <name type="common">Polyangium cellulosum</name>
    <dbReference type="NCBI Taxonomy" id="56"/>
    <lineage>
        <taxon>Bacteria</taxon>
        <taxon>Pseudomonadati</taxon>
        <taxon>Myxococcota</taxon>
        <taxon>Polyangia</taxon>
        <taxon>Polyangiales</taxon>
        <taxon>Polyangiaceae</taxon>
        <taxon>Sorangium</taxon>
    </lineage>
</organism>
<accession>A0A150RUJ9</accession>
<name>A0A150RUJ9_SORCE</name>
<dbReference type="AlphaFoldDB" id="A0A150RUJ9"/>
<dbReference type="InterPro" id="IPR044031">
    <property type="entry name" value="TssC1_N"/>
</dbReference>
<dbReference type="PANTHER" id="PTHR35565:SF1">
    <property type="entry name" value="TYPE VI SECRETION SYSTEM CONTRACTILE SHEATH LARGE SUBUNIT"/>
    <property type="match status" value="1"/>
</dbReference>
<evidence type="ECO:0000313" key="3">
    <source>
        <dbReference type="EMBL" id="KYF83922.1"/>
    </source>
</evidence>
<gene>
    <name evidence="3" type="ORF">BE17_43060</name>
</gene>
<feature type="domain" description="TssC1 N-terminal" evidence="1">
    <location>
        <begin position="72"/>
        <end position="371"/>
    </location>
</feature>
<dbReference type="NCBIfam" id="TIGR03355">
    <property type="entry name" value="VI_chp_2"/>
    <property type="match status" value="1"/>
</dbReference>
<feature type="domain" description="TssC1 C-terminal" evidence="2">
    <location>
        <begin position="382"/>
        <end position="492"/>
    </location>
</feature>
<reference evidence="3 4" key="1">
    <citation type="submission" date="2014-02" db="EMBL/GenBank/DDBJ databases">
        <title>The small core and large imbalanced accessory genome model reveals a collaborative survival strategy of Sorangium cellulosum strains in nature.</title>
        <authorList>
            <person name="Han K."/>
            <person name="Peng R."/>
            <person name="Blom J."/>
            <person name="Li Y.-Z."/>
        </authorList>
    </citation>
    <scope>NUCLEOTIDE SEQUENCE [LARGE SCALE GENOMIC DNA]</scope>
    <source>
        <strain evidence="3 4">So0011-07</strain>
    </source>
</reference>
<comment type="caution">
    <text evidence="3">The sequence shown here is derived from an EMBL/GenBank/DDBJ whole genome shotgun (WGS) entry which is preliminary data.</text>
</comment>
<dbReference type="Proteomes" id="UP000075635">
    <property type="component" value="Unassembled WGS sequence"/>
</dbReference>